<reference evidence="1 2" key="1">
    <citation type="submission" date="2019-03" db="EMBL/GenBank/DDBJ databases">
        <title>Complete Genome Sequence of Allofrancisella frigidaquae Strain SYSU 10HL1970 Isolated from Water-Cooling Systems in China.</title>
        <authorList>
            <person name="Ohrman C."/>
            <person name="Uneklint I."/>
            <person name="Sjodin A."/>
        </authorList>
    </citation>
    <scope>NUCLEOTIDE SEQUENCE [LARGE SCALE GENOMIC DNA]</scope>
    <source>
        <strain evidence="1 2">SYSU 10HL1970</strain>
    </source>
</reference>
<dbReference type="RefSeq" id="WP_172106713.1">
    <property type="nucleotide sequence ID" value="NZ_CP038017.1"/>
</dbReference>
<proteinExistence type="predicted"/>
<evidence type="ECO:0000313" key="1">
    <source>
        <dbReference type="EMBL" id="QIV94610.1"/>
    </source>
</evidence>
<gene>
    <name evidence="1" type="ORF">E3E15_04240</name>
</gene>
<dbReference type="EMBL" id="CP038017">
    <property type="protein sequence ID" value="QIV94610.1"/>
    <property type="molecule type" value="Genomic_DNA"/>
</dbReference>
<dbReference type="AlphaFoldDB" id="A0A6M3HU89"/>
<protein>
    <submittedName>
        <fullName evidence="1">Uncharacterized protein</fullName>
    </submittedName>
</protein>
<keyword evidence="2" id="KW-1185">Reference proteome</keyword>
<accession>A0A6M3HU89</accession>
<name>A0A6M3HU89_9GAMM</name>
<dbReference type="Proteomes" id="UP000503320">
    <property type="component" value="Chromosome"/>
</dbReference>
<evidence type="ECO:0000313" key="2">
    <source>
        <dbReference type="Proteomes" id="UP000503320"/>
    </source>
</evidence>
<organism evidence="1 2">
    <name type="scientific">Allofrancisella frigidaquae</name>
    <dbReference type="NCBI Taxonomy" id="1085644"/>
    <lineage>
        <taxon>Bacteria</taxon>
        <taxon>Pseudomonadati</taxon>
        <taxon>Pseudomonadota</taxon>
        <taxon>Gammaproteobacteria</taxon>
        <taxon>Thiotrichales</taxon>
        <taxon>Francisellaceae</taxon>
        <taxon>Allofrancisella</taxon>
    </lineage>
</organism>
<dbReference type="KEGG" id="afri:E3E15_04240"/>
<sequence>MQLIKLINKMSPQDWDSIQTDTCRSSHNIENLYIIRDSILSLNKRINSICNLDSVCESNLNLSAYKCHVTRIDACTTSIDYKLSKDKQGLRSLISSISDITSQPSLPATASKVNVLNGLTEHYVNNAKNYYNAQKINGKLSPTTYSNYSQVLETIDHSFTCLWEALLKNKKKYLVTPMTSYVNQALFFYTDLVLQSDLEVLKTISQKNFNFTLTSKISEHIEKILPDLKMEIKELKNYQEAKTSSYSNIFRIGYSKEQKLAALNKLDNLIAHKKSDYDTNFSIYKLNEEDKYILKDGKTGRTLDSLAIRYGLLGIGNLLALL</sequence>